<dbReference type="PANTHER" id="PTHR21716">
    <property type="entry name" value="TRANSMEMBRANE PROTEIN"/>
    <property type="match status" value="1"/>
</dbReference>
<dbReference type="EMBL" id="DMNG01000183">
    <property type="protein sequence ID" value="HAN25023.1"/>
    <property type="molecule type" value="Genomic_DNA"/>
</dbReference>
<reference evidence="10 11" key="1">
    <citation type="submission" date="2015-02" db="EMBL/GenBank/DDBJ databases">
        <title>Draft genome sequences of ten Microbacterium spp. with emphasis on heavy metal contaminated environments.</title>
        <authorList>
            <person name="Corretto E."/>
        </authorList>
    </citation>
    <scope>NUCLEOTIDE SEQUENCE [LARGE SCALE GENOMIC DNA]</scope>
    <source>
        <strain evidence="10 11">DSM 18659</strain>
    </source>
</reference>
<evidence type="ECO:0000256" key="5">
    <source>
        <dbReference type="ARBA" id="ARBA00022692"/>
    </source>
</evidence>
<comment type="caution">
    <text evidence="10">The sequence shown here is derived from an EMBL/GenBank/DDBJ whole genome shotgun (WGS) entry which is preliminary data.</text>
</comment>
<evidence type="ECO:0000256" key="6">
    <source>
        <dbReference type="ARBA" id="ARBA00022989"/>
    </source>
</evidence>
<evidence type="ECO:0000256" key="1">
    <source>
        <dbReference type="ARBA" id="ARBA00004651"/>
    </source>
</evidence>
<evidence type="ECO:0000256" key="3">
    <source>
        <dbReference type="ARBA" id="ARBA00022448"/>
    </source>
</evidence>
<feature type="transmembrane region" description="Helical" evidence="8">
    <location>
        <begin position="177"/>
        <end position="202"/>
    </location>
</feature>
<feature type="transmembrane region" description="Helical" evidence="8">
    <location>
        <begin position="334"/>
        <end position="367"/>
    </location>
</feature>
<dbReference type="GO" id="GO:0005886">
    <property type="term" value="C:plasma membrane"/>
    <property type="evidence" value="ECO:0007669"/>
    <property type="project" value="UniProtKB-SubCell"/>
</dbReference>
<dbReference type="EMBL" id="JYIY01000060">
    <property type="protein sequence ID" value="KJL38854.1"/>
    <property type="molecule type" value="Genomic_DNA"/>
</dbReference>
<evidence type="ECO:0000313" key="9">
    <source>
        <dbReference type="EMBL" id="HAN25023.1"/>
    </source>
</evidence>
<evidence type="ECO:0000256" key="8">
    <source>
        <dbReference type="SAM" id="Phobius"/>
    </source>
</evidence>
<keyword evidence="6 8" id="KW-1133">Transmembrane helix</keyword>
<dbReference type="AlphaFoldDB" id="A0A0F0M2A4"/>
<comment type="subcellular location">
    <subcellularLocation>
        <location evidence="1">Cell membrane</location>
        <topology evidence="1">Multi-pass membrane protein</topology>
    </subcellularLocation>
</comment>
<gene>
    <name evidence="10" type="primary">tqsA_1</name>
    <name evidence="9" type="ORF">DCP95_10700</name>
    <name evidence="10" type="ORF">RR49_00655</name>
</gene>
<feature type="transmembrane region" description="Helical" evidence="8">
    <location>
        <begin position="284"/>
        <end position="313"/>
    </location>
</feature>
<proteinExistence type="inferred from homology"/>
<dbReference type="Proteomes" id="UP000033451">
    <property type="component" value="Unassembled WGS sequence"/>
</dbReference>
<keyword evidence="11" id="KW-1185">Reference proteome</keyword>
<dbReference type="RefSeq" id="WP_045246637.1">
    <property type="nucleotide sequence ID" value="NZ_JYIY01000060.1"/>
</dbReference>
<sequence length="385" mass="40650">MGLLRRRRSAPPTARAITAPDLPPLSPRSRLAALWTDGFGTLATRALQIIVVVALLAGAIWGIRSLTVVVIPLLLALILASAFAPVMGAMRRRGVPDVAATLITLFTILVLLSLVGWLIVWAVRDQFDELSTQAQSGFEHFLEWIATLPIAIDAAQIDDWLTAARGFVTSAQFGSGALAGVSAVATFLTSLVLLVVVLFFFLKDGARMWSFLLRPFEGAHYARARRIGTKTVSVLGSYVRGTAAVAAVDAVGILIGLLILQVPLAIPLAVLVFLLAFIPIVGATVAGILAALVALVANGWVNALLVVGVVVLVNQLEGNFLQPVLMGRSMRLHAFVVLIALTVGTVLGGVIGAVLAVPITAVVWGAVQVWDGPQLPARWARAKAR</sequence>
<dbReference type="OrthoDB" id="9784366at2"/>
<dbReference type="Pfam" id="PF01594">
    <property type="entry name" value="AI-2E_transport"/>
    <property type="match status" value="1"/>
</dbReference>
<keyword evidence="5 8" id="KW-0812">Transmembrane</keyword>
<dbReference type="GO" id="GO:0055085">
    <property type="term" value="P:transmembrane transport"/>
    <property type="evidence" value="ECO:0007669"/>
    <property type="project" value="TreeGrafter"/>
</dbReference>
<dbReference type="InterPro" id="IPR002549">
    <property type="entry name" value="AI-2E-like"/>
</dbReference>
<keyword evidence="7 8" id="KW-0472">Membrane</keyword>
<keyword evidence="4" id="KW-1003">Cell membrane</keyword>
<feature type="transmembrane region" description="Helical" evidence="8">
    <location>
        <begin position="69"/>
        <end position="90"/>
    </location>
</feature>
<reference evidence="9 12" key="2">
    <citation type="journal article" date="2018" name="Nat. Biotechnol.">
        <title>A standardized bacterial taxonomy based on genome phylogeny substantially revises the tree of life.</title>
        <authorList>
            <person name="Parks D.H."/>
            <person name="Chuvochina M."/>
            <person name="Waite D.W."/>
            <person name="Rinke C."/>
            <person name="Skarshewski A."/>
            <person name="Chaumeil P.A."/>
            <person name="Hugenholtz P."/>
        </authorList>
    </citation>
    <scope>NUCLEOTIDE SEQUENCE [LARGE SCALE GENOMIC DNA]</scope>
    <source>
        <strain evidence="9">UBA9152</strain>
    </source>
</reference>
<feature type="transmembrane region" description="Helical" evidence="8">
    <location>
        <begin position="46"/>
        <end position="63"/>
    </location>
</feature>
<dbReference type="PANTHER" id="PTHR21716:SF53">
    <property type="entry name" value="PERMEASE PERM-RELATED"/>
    <property type="match status" value="1"/>
</dbReference>
<organism evidence="10 11">
    <name type="scientific">Microbacterium ginsengisoli</name>
    <dbReference type="NCBI Taxonomy" id="400772"/>
    <lineage>
        <taxon>Bacteria</taxon>
        <taxon>Bacillati</taxon>
        <taxon>Actinomycetota</taxon>
        <taxon>Actinomycetes</taxon>
        <taxon>Micrococcales</taxon>
        <taxon>Microbacteriaceae</taxon>
        <taxon>Microbacterium</taxon>
    </lineage>
</organism>
<evidence type="ECO:0000256" key="7">
    <source>
        <dbReference type="ARBA" id="ARBA00023136"/>
    </source>
</evidence>
<evidence type="ECO:0000313" key="12">
    <source>
        <dbReference type="Proteomes" id="UP000257479"/>
    </source>
</evidence>
<feature type="transmembrane region" description="Helical" evidence="8">
    <location>
        <begin position="250"/>
        <end position="278"/>
    </location>
</feature>
<name>A0A0F0M2A4_9MICO</name>
<evidence type="ECO:0000256" key="2">
    <source>
        <dbReference type="ARBA" id="ARBA00009773"/>
    </source>
</evidence>
<dbReference type="Proteomes" id="UP000257479">
    <property type="component" value="Unassembled WGS sequence"/>
</dbReference>
<feature type="transmembrane region" description="Helical" evidence="8">
    <location>
        <begin position="102"/>
        <end position="123"/>
    </location>
</feature>
<evidence type="ECO:0000313" key="11">
    <source>
        <dbReference type="Proteomes" id="UP000033451"/>
    </source>
</evidence>
<accession>A0A0F0M2A4</accession>
<protein>
    <submittedName>
        <fullName evidence="10">AI-2 transport protein TqsA</fullName>
    </submittedName>
    <submittedName>
        <fullName evidence="9">AI-2E family transporter</fullName>
    </submittedName>
</protein>
<keyword evidence="3" id="KW-0813">Transport</keyword>
<dbReference type="PATRIC" id="fig|400772.4.peg.689"/>
<evidence type="ECO:0000256" key="4">
    <source>
        <dbReference type="ARBA" id="ARBA00022475"/>
    </source>
</evidence>
<comment type="similarity">
    <text evidence="2">Belongs to the autoinducer-2 exporter (AI-2E) (TC 2.A.86) family.</text>
</comment>
<evidence type="ECO:0000313" key="10">
    <source>
        <dbReference type="EMBL" id="KJL38854.1"/>
    </source>
</evidence>